<sequence length="84" mass="9682">MASKGHEVEFYIIRKSIMTKKFVIDPHISFHQFDFKYFSVADINSAFFQSTSGKPLVFIPITSNHPVNDLYVYQPPSGTERPKL</sequence>
<name>A0A075AR00_ROZAC</name>
<evidence type="ECO:0000313" key="1">
    <source>
        <dbReference type="EMBL" id="EPZ32716.1"/>
    </source>
</evidence>
<dbReference type="AlphaFoldDB" id="A0A075AR00"/>
<dbReference type="EMBL" id="KE561117">
    <property type="protein sequence ID" value="EPZ32716.1"/>
    <property type="molecule type" value="Genomic_DNA"/>
</dbReference>
<reference evidence="1 2" key="1">
    <citation type="journal article" date="2013" name="Curr. Biol.">
        <title>Shared signatures of parasitism and phylogenomics unite Cryptomycota and microsporidia.</title>
        <authorList>
            <person name="James T.Y."/>
            <person name="Pelin A."/>
            <person name="Bonen L."/>
            <person name="Ahrendt S."/>
            <person name="Sain D."/>
            <person name="Corradi N."/>
            <person name="Stajich J.E."/>
        </authorList>
    </citation>
    <scope>NUCLEOTIDE SEQUENCE [LARGE SCALE GENOMIC DNA]</scope>
    <source>
        <strain evidence="1 2">CSF55</strain>
    </source>
</reference>
<evidence type="ECO:0000313" key="2">
    <source>
        <dbReference type="Proteomes" id="UP000030755"/>
    </source>
</evidence>
<keyword evidence="2" id="KW-1185">Reference proteome</keyword>
<dbReference type="HOGENOM" id="CLU_2528725_0_0_1"/>
<organism evidence="1 2">
    <name type="scientific">Rozella allomycis (strain CSF55)</name>
    <dbReference type="NCBI Taxonomy" id="988480"/>
    <lineage>
        <taxon>Eukaryota</taxon>
        <taxon>Fungi</taxon>
        <taxon>Fungi incertae sedis</taxon>
        <taxon>Cryptomycota</taxon>
        <taxon>Cryptomycota incertae sedis</taxon>
        <taxon>Rozella</taxon>
    </lineage>
</organism>
<accession>A0A075AR00</accession>
<protein>
    <submittedName>
        <fullName evidence="1">Uncharacterized protein</fullName>
    </submittedName>
</protein>
<proteinExistence type="predicted"/>
<dbReference type="Proteomes" id="UP000030755">
    <property type="component" value="Unassembled WGS sequence"/>
</dbReference>
<gene>
    <name evidence="1" type="ORF">O9G_000791</name>
</gene>